<dbReference type="Proteomes" id="UP000002714">
    <property type="component" value="Chromosome"/>
</dbReference>
<gene>
    <name evidence="2" type="ordered locus">Suden_0776</name>
</gene>
<dbReference type="HOGENOM" id="CLU_868572_0_0_7"/>
<proteinExistence type="predicted"/>
<reference evidence="2 3" key="1">
    <citation type="journal article" date="2008" name="Appl. Environ. Microbiol.">
        <title>Genome of the epsilonproteobacterial chemolithoautotroph Sulfurimonas denitrificans.</title>
        <authorList>
            <person name="Sievert S.M."/>
            <person name="Scott K.M."/>
            <person name="Klotz M.G."/>
            <person name="Chain P.S.G."/>
            <person name="Hauser L.J."/>
            <person name="Hemp J."/>
            <person name="Huegler M."/>
            <person name="Land M."/>
            <person name="Lapidus A."/>
            <person name="Larimer F.W."/>
            <person name="Lucas S."/>
            <person name="Malfatti S.A."/>
            <person name="Meyer F."/>
            <person name="Paulsen I.T."/>
            <person name="Ren Q."/>
            <person name="Simon J."/>
            <person name="Bailey K."/>
            <person name="Diaz E."/>
            <person name="Fitzpatrick K.A."/>
            <person name="Glover B."/>
            <person name="Gwatney N."/>
            <person name="Korajkic A."/>
            <person name="Long A."/>
            <person name="Mobberley J.M."/>
            <person name="Pantry S.N."/>
            <person name="Pazder G."/>
            <person name="Peterson S."/>
            <person name="Quintanilla J.D."/>
            <person name="Sprinkle R."/>
            <person name="Stephens J."/>
            <person name="Thomas P."/>
            <person name="Vaughn R."/>
            <person name="Weber M.J."/>
            <person name="Wooten L.L."/>
        </authorList>
    </citation>
    <scope>NUCLEOTIDE SEQUENCE [LARGE SCALE GENOMIC DNA]</scope>
    <source>
        <strain evidence="3">ATCC 33889 / DSM 1251</strain>
    </source>
</reference>
<organism evidence="2 3">
    <name type="scientific">Sulfurimonas denitrificans (strain ATCC 33889 / DSM 1251)</name>
    <name type="common">Thiomicrospira denitrificans (strain ATCC 33889 / DSM 1251)</name>
    <dbReference type="NCBI Taxonomy" id="326298"/>
    <lineage>
        <taxon>Bacteria</taxon>
        <taxon>Pseudomonadati</taxon>
        <taxon>Campylobacterota</taxon>
        <taxon>Epsilonproteobacteria</taxon>
        <taxon>Campylobacterales</taxon>
        <taxon>Sulfurimonadaceae</taxon>
        <taxon>Sulfurimonas</taxon>
    </lineage>
</organism>
<feature type="coiled-coil region" evidence="1">
    <location>
        <begin position="224"/>
        <end position="258"/>
    </location>
</feature>
<dbReference type="AlphaFoldDB" id="Q30SH6"/>
<protein>
    <submittedName>
        <fullName evidence="2">Uncharacterized protein</fullName>
    </submittedName>
</protein>
<sequence>MGREIENTMLSNLQQIGFYDKGIATDYFVQFDPLNGMEMNGVSNKDGSLGHYVRTMLNDKNGELQMSYEFGSAATLTTPSLFMRTYPFYDVVEYLKVYPNFSYIIADLTKNKFDNRKYEFNIRDHKTGKNNGFGFASLKNGYTNGGEIVNENIIRRVQLPQSYFQNADSIFNEIKNAANIALQVQNNALIIKEKYKKKICKDSVKVDFMDNDEYKSICKEDEKIAQLKTKIDAKLAQIEQQKQAKRQQQNEQRLIQARKAEAMAAQRRAAAAAEQANNQAAWDSVNRSIQNMNNNMQMQQLNNNLMMYNFMPKRYDVYLH</sequence>
<evidence type="ECO:0000313" key="2">
    <source>
        <dbReference type="EMBL" id="ABB44055.1"/>
    </source>
</evidence>
<accession>Q30SH6</accession>
<keyword evidence="3" id="KW-1185">Reference proteome</keyword>
<dbReference type="STRING" id="326298.Suden_0776"/>
<dbReference type="RefSeq" id="WP_011372408.1">
    <property type="nucleotide sequence ID" value="NC_007575.1"/>
</dbReference>
<keyword evidence="1" id="KW-0175">Coiled coil</keyword>
<evidence type="ECO:0000256" key="1">
    <source>
        <dbReference type="SAM" id="Coils"/>
    </source>
</evidence>
<dbReference type="KEGG" id="tdn:Suden_0776"/>
<name>Q30SH6_SULDN</name>
<dbReference type="EMBL" id="CP000153">
    <property type="protein sequence ID" value="ABB44055.1"/>
    <property type="molecule type" value="Genomic_DNA"/>
</dbReference>
<evidence type="ECO:0000313" key="3">
    <source>
        <dbReference type="Proteomes" id="UP000002714"/>
    </source>
</evidence>
<dbReference type="OrthoDB" id="6402771at2"/>